<evidence type="ECO:0000256" key="2">
    <source>
        <dbReference type="ARBA" id="ARBA00022801"/>
    </source>
</evidence>
<reference evidence="8 9" key="1">
    <citation type="submission" date="2019-05" db="EMBL/GenBank/DDBJ databases">
        <title>Whole genome sequence analysis of Cupriavidus campinensis S14E4C strain.</title>
        <authorList>
            <person name="Abbaszade G."/>
            <person name="Szabo A."/>
            <person name="Toumi M."/>
            <person name="Toth E."/>
        </authorList>
    </citation>
    <scope>NUCLEOTIDE SEQUENCE [LARGE SCALE GENOMIC DNA]</scope>
    <source>
        <strain evidence="8 9">S14E4C</strain>
    </source>
</reference>
<dbReference type="InterPro" id="IPR051927">
    <property type="entry name" value="Zn_Chap_cDPG_Synth"/>
</dbReference>
<evidence type="ECO:0000259" key="7">
    <source>
        <dbReference type="SMART" id="SM00833"/>
    </source>
</evidence>
<dbReference type="SMART" id="SM00833">
    <property type="entry name" value="CobW_C"/>
    <property type="match status" value="1"/>
</dbReference>
<evidence type="ECO:0000256" key="6">
    <source>
        <dbReference type="ARBA" id="ARBA00049117"/>
    </source>
</evidence>
<accession>A0ABY3ELQ8</accession>
<dbReference type="InterPro" id="IPR036627">
    <property type="entry name" value="CobW-likC_sf"/>
</dbReference>
<dbReference type="Gene3D" id="3.30.1220.10">
    <property type="entry name" value="CobW-like, C-terminal domain"/>
    <property type="match status" value="1"/>
</dbReference>
<evidence type="ECO:0000313" key="8">
    <source>
        <dbReference type="EMBL" id="TSP11726.1"/>
    </source>
</evidence>
<dbReference type="Pfam" id="PF07683">
    <property type="entry name" value="CobW_C"/>
    <property type="match status" value="1"/>
</dbReference>
<dbReference type="Pfam" id="PF02492">
    <property type="entry name" value="cobW"/>
    <property type="match status" value="2"/>
</dbReference>
<proteinExistence type="inferred from homology"/>
<organism evidence="8 9">
    <name type="scientific">Cupriavidus campinensis</name>
    <dbReference type="NCBI Taxonomy" id="151783"/>
    <lineage>
        <taxon>Bacteria</taxon>
        <taxon>Pseudomonadati</taxon>
        <taxon>Pseudomonadota</taxon>
        <taxon>Betaproteobacteria</taxon>
        <taxon>Burkholderiales</taxon>
        <taxon>Burkholderiaceae</taxon>
        <taxon>Cupriavidus</taxon>
    </lineage>
</organism>
<comment type="similarity">
    <text evidence="4">Belongs to the SIMIBI class G3E GTPase family. ZNG1 subfamily.</text>
</comment>
<comment type="function">
    <text evidence="5">Zinc chaperone that directly transfers zinc cofactor to target proteins, thereby activating them. Zinc is transferred from the CXCC motif in the GTPase domain to the zinc binding site in target proteins in a process requiring GTP hydrolysis.</text>
</comment>
<evidence type="ECO:0000256" key="5">
    <source>
        <dbReference type="ARBA" id="ARBA00045658"/>
    </source>
</evidence>
<keyword evidence="9" id="KW-1185">Reference proteome</keyword>
<keyword evidence="3" id="KW-0143">Chaperone</keyword>
<dbReference type="PANTHER" id="PTHR43603">
    <property type="entry name" value="COBW DOMAIN-CONTAINING PROTEIN DDB_G0274527"/>
    <property type="match status" value="1"/>
</dbReference>
<evidence type="ECO:0000256" key="4">
    <source>
        <dbReference type="ARBA" id="ARBA00034320"/>
    </source>
</evidence>
<keyword evidence="1" id="KW-0547">Nucleotide-binding</keyword>
<dbReference type="SUPFAM" id="SSF52540">
    <property type="entry name" value="P-loop containing nucleoside triphosphate hydrolases"/>
    <property type="match status" value="1"/>
</dbReference>
<dbReference type="InterPro" id="IPR011629">
    <property type="entry name" value="CobW-like_C"/>
</dbReference>
<evidence type="ECO:0000256" key="3">
    <source>
        <dbReference type="ARBA" id="ARBA00023186"/>
    </source>
</evidence>
<comment type="caution">
    <text evidence="8">The sequence shown here is derived from an EMBL/GenBank/DDBJ whole genome shotgun (WGS) entry which is preliminary data.</text>
</comment>
<dbReference type="InterPro" id="IPR003495">
    <property type="entry name" value="CobW/HypB/UreG_nucleotide-bd"/>
</dbReference>
<dbReference type="PANTHER" id="PTHR43603:SF1">
    <property type="entry name" value="ZINC-REGULATED GTPASE METALLOPROTEIN ACTIVATOR 1"/>
    <property type="match status" value="1"/>
</dbReference>
<dbReference type="InterPro" id="IPR027417">
    <property type="entry name" value="P-loop_NTPase"/>
</dbReference>
<comment type="catalytic activity">
    <reaction evidence="6">
        <text>GTP + H2O = GDP + phosphate + H(+)</text>
        <dbReference type="Rhea" id="RHEA:19669"/>
        <dbReference type="ChEBI" id="CHEBI:15377"/>
        <dbReference type="ChEBI" id="CHEBI:15378"/>
        <dbReference type="ChEBI" id="CHEBI:37565"/>
        <dbReference type="ChEBI" id="CHEBI:43474"/>
        <dbReference type="ChEBI" id="CHEBI:58189"/>
    </reaction>
    <physiologicalReaction direction="left-to-right" evidence="6">
        <dbReference type="Rhea" id="RHEA:19670"/>
    </physiologicalReaction>
</comment>
<dbReference type="RefSeq" id="WP_144199217.1">
    <property type="nucleotide sequence ID" value="NZ_CAJPVH010000010.1"/>
</dbReference>
<name>A0ABY3ELQ8_9BURK</name>
<feature type="domain" description="CobW C-terminal" evidence="7">
    <location>
        <begin position="216"/>
        <end position="340"/>
    </location>
</feature>
<dbReference type="EMBL" id="VCIZ01000009">
    <property type="protein sequence ID" value="TSP11726.1"/>
    <property type="molecule type" value="Genomic_DNA"/>
</dbReference>
<dbReference type="Proteomes" id="UP000318943">
    <property type="component" value="Unassembled WGS sequence"/>
</dbReference>
<keyword evidence="2" id="KW-0378">Hydrolase</keyword>
<gene>
    <name evidence="8" type="ORF">FGG12_16700</name>
</gene>
<sequence>MAPRLPVTVLSGFSGAGKTTVLQHLLAQGGARVAVAASQGDLLAEVDRLAQAGQHDYVVVEAQATEEPLGIAEGFAFEDAHGDAPAGVAHLDTLVTVVDAERFLRDYHDAHFLSERGLAAHDGDDRTVVDVLIDQIEVADVIVINKIDLVDAGQLGRLHAVLHALNPRADLVDASHGKVPAGRVLGTGRFDPDATPNAAGWQVALQGEPVPAAAGMGALLYRRRRPFHPQRFADLIHTEWMREHGDVLRSRGIFWLASRMDIAGDWHQAGGVCRPGAAGAWWAAIDAEEWPADAASRAGIEADMVDDGLPAEYGDRRQELVLIGENLDAPGLEARLDACLLTDAELAAGPEAWAAYPDPFPDWGDAFADDHDHDHDHAHDHDHDHGDDACDCGHAH</sequence>
<protein>
    <submittedName>
        <fullName evidence="8">GTP-binding protein</fullName>
    </submittedName>
</protein>
<evidence type="ECO:0000313" key="9">
    <source>
        <dbReference type="Proteomes" id="UP000318943"/>
    </source>
</evidence>
<dbReference type="Gene3D" id="3.40.50.300">
    <property type="entry name" value="P-loop containing nucleotide triphosphate hydrolases"/>
    <property type="match status" value="2"/>
</dbReference>
<evidence type="ECO:0000256" key="1">
    <source>
        <dbReference type="ARBA" id="ARBA00022741"/>
    </source>
</evidence>